<dbReference type="Gene3D" id="3.40.47.10">
    <property type="match status" value="1"/>
</dbReference>
<keyword evidence="8" id="KW-1185">Reference proteome</keyword>
<dbReference type="Pfam" id="PF02801">
    <property type="entry name" value="Ketoacyl-synt_C"/>
    <property type="match status" value="1"/>
</dbReference>
<name>A0A1H5VF72_9ACTN</name>
<evidence type="ECO:0000313" key="7">
    <source>
        <dbReference type="EMBL" id="SEF86015.1"/>
    </source>
</evidence>
<dbReference type="InterPro" id="IPR014031">
    <property type="entry name" value="Ketoacyl_synth_C"/>
</dbReference>
<dbReference type="InterPro" id="IPR000794">
    <property type="entry name" value="Beta-ketoacyl_synthase"/>
</dbReference>
<evidence type="ECO:0000256" key="1">
    <source>
        <dbReference type="ARBA" id="ARBA00008467"/>
    </source>
</evidence>
<dbReference type="PANTHER" id="PTHR11712:SF322">
    <property type="entry name" value="POLYKETIDE BETA-KETOACYL SYNTHASE 2-RELATED"/>
    <property type="match status" value="1"/>
</dbReference>
<evidence type="ECO:0000259" key="6">
    <source>
        <dbReference type="Pfam" id="PF02801"/>
    </source>
</evidence>
<evidence type="ECO:0000259" key="5">
    <source>
        <dbReference type="Pfam" id="PF00109"/>
    </source>
</evidence>
<dbReference type="GO" id="GO:0006633">
    <property type="term" value="P:fatty acid biosynthetic process"/>
    <property type="evidence" value="ECO:0007669"/>
    <property type="project" value="TreeGrafter"/>
</dbReference>
<dbReference type="RefSeq" id="WP_103936572.1">
    <property type="nucleotide sequence ID" value="NZ_FNVO01000002.1"/>
</dbReference>
<accession>A0A1H5VF72</accession>
<dbReference type="EMBL" id="FNVO01000002">
    <property type="protein sequence ID" value="SEF86015.1"/>
    <property type="molecule type" value="Genomic_DNA"/>
</dbReference>
<dbReference type="SUPFAM" id="SSF53901">
    <property type="entry name" value="Thiolase-like"/>
    <property type="match status" value="2"/>
</dbReference>
<sequence>MTAAVAPRPLAITSAGVVSAAGLGLAPLGELLAGGRPGHAEPVGEDSSDYPPRAVRSVPGFRLADHIGRKKIRNLDRLTGFGIVATRQALADAGVAADAPDRAGTGVVLATNTGSIGSIAEVAQDALLQDRPYLVNPSRFPNTVINSCAGQIAIWNRLRGMNATLAAGQLSSLYAFRHALVALGQGRAERLVVGGGEELSATLAWGWHGTGVLPEHAPLGEGCAMFTVEDAGRAAGKTVLADVLACETGYYGLRRKLQSRADGLARCITRALQRAGVEPGDVDLVVLGATHHVGLERIEERGIRYALGRVPERLRVADTVGETYSAGGAMQVAGVLAVWARTPADRPRVALVTSVGHDGNAGALLIRGREAGR</sequence>
<dbReference type="PANTHER" id="PTHR11712">
    <property type="entry name" value="POLYKETIDE SYNTHASE-RELATED"/>
    <property type="match status" value="1"/>
</dbReference>
<evidence type="ECO:0000256" key="2">
    <source>
        <dbReference type="ARBA" id="ARBA00022679"/>
    </source>
</evidence>
<proteinExistence type="inferred from homology"/>
<dbReference type="InterPro" id="IPR014030">
    <property type="entry name" value="Ketoacyl_synth_N"/>
</dbReference>
<evidence type="ECO:0000313" key="8">
    <source>
        <dbReference type="Proteomes" id="UP000236723"/>
    </source>
</evidence>
<evidence type="ECO:0000256" key="4">
    <source>
        <dbReference type="RuleBase" id="RU003694"/>
    </source>
</evidence>
<dbReference type="OrthoDB" id="7061549at2"/>
<keyword evidence="2 4" id="KW-0808">Transferase</keyword>
<dbReference type="AlphaFoldDB" id="A0A1H5VF72"/>
<evidence type="ECO:0000256" key="3">
    <source>
        <dbReference type="ARBA" id="ARBA00023315"/>
    </source>
</evidence>
<dbReference type="Pfam" id="PF00109">
    <property type="entry name" value="ketoacyl-synt"/>
    <property type="match status" value="1"/>
</dbReference>
<protein>
    <submittedName>
        <fullName evidence="7">3-oxoacyl-[acyl-carrier-protein] synthase II</fullName>
    </submittedName>
</protein>
<dbReference type="Proteomes" id="UP000236723">
    <property type="component" value="Unassembled WGS sequence"/>
</dbReference>
<feature type="domain" description="Beta-ketoacyl synthase C-terminal" evidence="6">
    <location>
        <begin position="260"/>
        <end position="336"/>
    </location>
</feature>
<gene>
    <name evidence="7" type="ORF">SAMN04489712_102302</name>
</gene>
<dbReference type="InterPro" id="IPR016039">
    <property type="entry name" value="Thiolase-like"/>
</dbReference>
<organism evidence="7 8">
    <name type="scientific">Thermomonospora echinospora</name>
    <dbReference type="NCBI Taxonomy" id="1992"/>
    <lineage>
        <taxon>Bacteria</taxon>
        <taxon>Bacillati</taxon>
        <taxon>Actinomycetota</taxon>
        <taxon>Actinomycetes</taxon>
        <taxon>Streptosporangiales</taxon>
        <taxon>Thermomonosporaceae</taxon>
        <taxon>Thermomonospora</taxon>
    </lineage>
</organism>
<feature type="domain" description="Beta-ketoacyl synthase-like N-terminal" evidence="5">
    <location>
        <begin position="8"/>
        <end position="200"/>
    </location>
</feature>
<keyword evidence="3" id="KW-0012">Acyltransferase</keyword>
<comment type="similarity">
    <text evidence="1 4">Belongs to the thiolase-like superfamily. Beta-ketoacyl-ACP synthases family.</text>
</comment>
<reference evidence="8" key="1">
    <citation type="submission" date="2016-10" db="EMBL/GenBank/DDBJ databases">
        <authorList>
            <person name="Varghese N."/>
            <person name="Submissions S."/>
        </authorList>
    </citation>
    <scope>NUCLEOTIDE SEQUENCE [LARGE SCALE GENOMIC DNA]</scope>
    <source>
        <strain evidence="8">DSM 43163</strain>
    </source>
</reference>
<dbReference type="GO" id="GO:0004315">
    <property type="term" value="F:3-oxoacyl-[acyl-carrier-protein] synthase activity"/>
    <property type="evidence" value="ECO:0007669"/>
    <property type="project" value="TreeGrafter"/>
</dbReference>